<comment type="caution">
    <text evidence="2">The sequence shown here is derived from an EMBL/GenBank/DDBJ whole genome shotgun (WGS) entry which is preliminary data.</text>
</comment>
<organism evidence="2 3">
    <name type="scientific">Zavarzinia aquatilis</name>
    <dbReference type="NCBI Taxonomy" id="2211142"/>
    <lineage>
        <taxon>Bacteria</taxon>
        <taxon>Pseudomonadati</taxon>
        <taxon>Pseudomonadota</taxon>
        <taxon>Alphaproteobacteria</taxon>
        <taxon>Rhodospirillales</taxon>
        <taxon>Zavarziniaceae</taxon>
        <taxon>Zavarzinia</taxon>
    </lineage>
</organism>
<sequence>MTAAAPLSADPVRYAYPAGRPLPQIPPRLKAEAQDFEAMVMSQMISPMFEGLKSDGPFDGGAGESAFRGFLIQEFGKSIAARGGIGLSDMLIRSLLVTEEPAHGL</sequence>
<dbReference type="AlphaFoldDB" id="A0A317E742"/>
<dbReference type="Pfam" id="PF10135">
    <property type="entry name" value="Rod-binding"/>
    <property type="match status" value="1"/>
</dbReference>
<feature type="domain" description="Flagellar protein FlgJ N-terminal" evidence="1">
    <location>
        <begin position="48"/>
        <end position="93"/>
    </location>
</feature>
<evidence type="ECO:0000259" key="1">
    <source>
        <dbReference type="Pfam" id="PF10135"/>
    </source>
</evidence>
<proteinExistence type="predicted"/>
<dbReference type="OrthoDB" id="7862954at2"/>
<dbReference type="Proteomes" id="UP000245461">
    <property type="component" value="Unassembled WGS sequence"/>
</dbReference>
<gene>
    <name evidence="2" type="ORF">DKG74_11020</name>
</gene>
<dbReference type="EMBL" id="QGLE01000005">
    <property type="protein sequence ID" value="PWR22938.1"/>
    <property type="molecule type" value="Genomic_DNA"/>
</dbReference>
<protein>
    <submittedName>
        <fullName evidence="2">Rod-binding protein</fullName>
    </submittedName>
</protein>
<evidence type="ECO:0000313" key="3">
    <source>
        <dbReference type="Proteomes" id="UP000245461"/>
    </source>
</evidence>
<reference evidence="2 3" key="1">
    <citation type="submission" date="2018-05" db="EMBL/GenBank/DDBJ databases">
        <title>Zavarzinia sp. HR-AS.</title>
        <authorList>
            <person name="Lee Y."/>
            <person name="Jeon C.O."/>
        </authorList>
    </citation>
    <scope>NUCLEOTIDE SEQUENCE [LARGE SCALE GENOMIC DNA]</scope>
    <source>
        <strain evidence="2 3">HR-AS</strain>
    </source>
</reference>
<dbReference type="RefSeq" id="WP_109905654.1">
    <property type="nucleotide sequence ID" value="NZ_QGLE01000005.1"/>
</dbReference>
<name>A0A317E742_9PROT</name>
<accession>A0A317E742</accession>
<keyword evidence="3" id="KW-1185">Reference proteome</keyword>
<dbReference type="InterPro" id="IPR019301">
    <property type="entry name" value="Flagellar_prot_FlgJ_N"/>
</dbReference>
<evidence type="ECO:0000313" key="2">
    <source>
        <dbReference type="EMBL" id="PWR22938.1"/>
    </source>
</evidence>